<organism evidence="1">
    <name type="scientific">Clastoptera arizonana</name>
    <name type="common">Arizona spittle bug</name>
    <dbReference type="NCBI Taxonomy" id="38151"/>
    <lineage>
        <taxon>Eukaryota</taxon>
        <taxon>Metazoa</taxon>
        <taxon>Ecdysozoa</taxon>
        <taxon>Arthropoda</taxon>
        <taxon>Hexapoda</taxon>
        <taxon>Insecta</taxon>
        <taxon>Pterygota</taxon>
        <taxon>Neoptera</taxon>
        <taxon>Paraneoptera</taxon>
        <taxon>Hemiptera</taxon>
        <taxon>Auchenorrhyncha</taxon>
        <taxon>Cercopoidea</taxon>
        <taxon>Clastopteridae</taxon>
        <taxon>Clastoptera</taxon>
    </lineage>
</organism>
<feature type="non-terminal residue" evidence="1">
    <location>
        <position position="1"/>
    </location>
</feature>
<protein>
    <submittedName>
        <fullName evidence="1">Uncharacterized protein</fullName>
    </submittedName>
</protein>
<gene>
    <name evidence="1" type="ORF">g.2631</name>
</gene>
<proteinExistence type="predicted"/>
<reference evidence="1" key="1">
    <citation type="submission" date="2015-12" db="EMBL/GenBank/DDBJ databases">
        <title>De novo transcriptome assembly of four potential Pierce s Disease insect vectors from Arizona vineyards.</title>
        <authorList>
            <person name="Tassone E.E."/>
        </authorList>
    </citation>
    <scope>NUCLEOTIDE SEQUENCE</scope>
</reference>
<evidence type="ECO:0000313" key="1">
    <source>
        <dbReference type="EMBL" id="JAS06329.1"/>
    </source>
</evidence>
<accession>A0A1B6BZ74</accession>
<dbReference type="EMBL" id="GEDC01030969">
    <property type="protein sequence ID" value="JAS06329.1"/>
    <property type="molecule type" value="Transcribed_RNA"/>
</dbReference>
<sequence length="250" mass="29663">PDAVVALEEYEGCRDKSMYNLMCLDFLLVGGIGILPGDTCVIYAKDLAFKCQNPSKLELHLFVRALLWCVRNEIKTEMDFWFNILGPLPDNLSDVDFIFDLFYLECFICKAVQMFNEKELSHDNFKIKMKEFYKFIKRIETAVPASVNFVRPLLFFLKSYIYKLLDNNEKYLNYITKATHECNRCNNVTIRIWIEHCQTVWDNPRHPSLKNWSKYSRLIQYISHKNWNLKDWSNIMYSLPLCKVESSLEE</sequence>
<name>A0A1B6BZ74_9HEMI</name>
<dbReference type="AlphaFoldDB" id="A0A1B6BZ74"/>